<gene>
    <name evidence="4" type="ORF">RJ641_029910</name>
</gene>
<dbReference type="Proteomes" id="UP001370490">
    <property type="component" value="Unassembled WGS sequence"/>
</dbReference>
<keyword evidence="1" id="KW-0479">Metal-binding</keyword>
<dbReference type="PANTHER" id="PTHR47035:SF3">
    <property type="entry name" value="OS11G0150450 PROTEIN"/>
    <property type="match status" value="1"/>
</dbReference>
<dbReference type="Gene3D" id="3.30.40.10">
    <property type="entry name" value="Zinc/RING finger domain, C3HC4 (zinc finger)"/>
    <property type="match status" value="1"/>
</dbReference>
<accession>A0AAN8ZGM9</accession>
<evidence type="ECO:0000256" key="1">
    <source>
        <dbReference type="PROSITE-ProRule" id="PRU00175"/>
    </source>
</evidence>
<dbReference type="Pfam" id="PF13639">
    <property type="entry name" value="zf-RING_2"/>
    <property type="match status" value="1"/>
</dbReference>
<feature type="region of interest" description="Disordered" evidence="2">
    <location>
        <begin position="75"/>
        <end position="124"/>
    </location>
</feature>
<dbReference type="PANTHER" id="PTHR47035">
    <property type="entry name" value="OS11G0150450 PROTEIN"/>
    <property type="match status" value="1"/>
</dbReference>
<feature type="compositionally biased region" description="Polar residues" evidence="2">
    <location>
        <begin position="93"/>
        <end position="103"/>
    </location>
</feature>
<evidence type="ECO:0000259" key="3">
    <source>
        <dbReference type="PROSITE" id="PS50089"/>
    </source>
</evidence>
<dbReference type="AlphaFoldDB" id="A0AAN8ZGM9"/>
<organism evidence="4 5">
    <name type="scientific">Dillenia turbinata</name>
    <dbReference type="NCBI Taxonomy" id="194707"/>
    <lineage>
        <taxon>Eukaryota</taxon>
        <taxon>Viridiplantae</taxon>
        <taxon>Streptophyta</taxon>
        <taxon>Embryophyta</taxon>
        <taxon>Tracheophyta</taxon>
        <taxon>Spermatophyta</taxon>
        <taxon>Magnoliopsida</taxon>
        <taxon>eudicotyledons</taxon>
        <taxon>Gunneridae</taxon>
        <taxon>Pentapetalae</taxon>
        <taxon>Dilleniales</taxon>
        <taxon>Dilleniaceae</taxon>
        <taxon>Dillenia</taxon>
    </lineage>
</organism>
<evidence type="ECO:0000313" key="5">
    <source>
        <dbReference type="Proteomes" id="UP001370490"/>
    </source>
</evidence>
<dbReference type="InterPro" id="IPR013083">
    <property type="entry name" value="Znf_RING/FYVE/PHD"/>
</dbReference>
<name>A0AAN8ZGM9_9MAGN</name>
<dbReference type="PROSITE" id="PS50089">
    <property type="entry name" value="ZF_RING_2"/>
    <property type="match status" value="1"/>
</dbReference>
<dbReference type="InterPro" id="IPR001841">
    <property type="entry name" value="Znf_RING"/>
</dbReference>
<dbReference type="EMBL" id="JBAMMX010000005">
    <property type="protein sequence ID" value="KAK6940379.1"/>
    <property type="molecule type" value="Genomic_DNA"/>
</dbReference>
<comment type="caution">
    <text evidence="4">The sequence shown here is derived from an EMBL/GenBank/DDBJ whole genome shotgun (WGS) entry which is preliminary data.</text>
</comment>
<dbReference type="GO" id="GO:0008270">
    <property type="term" value="F:zinc ion binding"/>
    <property type="evidence" value="ECO:0007669"/>
    <property type="project" value="UniProtKB-KW"/>
</dbReference>
<feature type="domain" description="RING-type" evidence="3">
    <location>
        <begin position="47"/>
        <end position="70"/>
    </location>
</feature>
<reference evidence="4 5" key="1">
    <citation type="submission" date="2023-12" db="EMBL/GenBank/DDBJ databases">
        <title>A high-quality genome assembly for Dillenia turbinata (Dilleniales).</title>
        <authorList>
            <person name="Chanderbali A."/>
        </authorList>
    </citation>
    <scope>NUCLEOTIDE SEQUENCE [LARGE SCALE GENOMIC DNA]</scope>
    <source>
        <strain evidence="4">LSX21</strain>
        <tissue evidence="4">Leaf</tissue>
    </source>
</reference>
<evidence type="ECO:0000313" key="4">
    <source>
        <dbReference type="EMBL" id="KAK6940379.1"/>
    </source>
</evidence>
<dbReference type="InterPro" id="IPR053070">
    <property type="entry name" value="RING-type_E3_ubiquitin-ligase"/>
</dbReference>
<proteinExistence type="predicted"/>
<sequence length="124" mass="13926">MWVKNTLKLRESTIYNFSSILARTPIVADARYALEITRQKLQQIPACGHTFHMDCINHWFAKHTTCPLCRISLDSSAKAPDDRPDILAESTHEAQVTGSSEETPLQDHLDGEMSQELAEPTCAE</sequence>
<evidence type="ECO:0000256" key="2">
    <source>
        <dbReference type="SAM" id="MobiDB-lite"/>
    </source>
</evidence>
<keyword evidence="5" id="KW-1185">Reference proteome</keyword>
<keyword evidence="1" id="KW-0862">Zinc</keyword>
<protein>
    <submittedName>
        <fullName evidence="4">Zinc finger, RING-H2-type</fullName>
    </submittedName>
</protein>
<feature type="compositionally biased region" description="Basic and acidic residues" evidence="2">
    <location>
        <begin position="79"/>
        <end position="92"/>
    </location>
</feature>
<dbReference type="SUPFAM" id="SSF57850">
    <property type="entry name" value="RING/U-box"/>
    <property type="match status" value="1"/>
</dbReference>
<keyword evidence="1" id="KW-0863">Zinc-finger</keyword>